<proteinExistence type="predicted"/>
<dbReference type="EMBL" id="UINC01064374">
    <property type="protein sequence ID" value="SVB92981.1"/>
    <property type="molecule type" value="Genomic_DNA"/>
</dbReference>
<reference evidence="1" key="1">
    <citation type="submission" date="2018-05" db="EMBL/GenBank/DDBJ databases">
        <authorList>
            <person name="Lanie J.A."/>
            <person name="Ng W.-L."/>
            <person name="Kazmierczak K.M."/>
            <person name="Andrzejewski T.M."/>
            <person name="Davidsen T.M."/>
            <person name="Wayne K.J."/>
            <person name="Tettelin H."/>
            <person name="Glass J.I."/>
            <person name="Rusch D."/>
            <person name="Podicherti R."/>
            <person name="Tsui H.-C.T."/>
            <person name="Winkler M.E."/>
        </authorList>
    </citation>
    <scope>NUCLEOTIDE SEQUENCE</scope>
</reference>
<accession>A0A382I2N1</accession>
<feature type="non-terminal residue" evidence="1">
    <location>
        <position position="40"/>
    </location>
</feature>
<gene>
    <name evidence="1" type="ORF">METZ01_LOCUS245835</name>
</gene>
<protein>
    <submittedName>
        <fullName evidence="1">Uncharacterized protein</fullName>
    </submittedName>
</protein>
<evidence type="ECO:0000313" key="1">
    <source>
        <dbReference type="EMBL" id="SVB92981.1"/>
    </source>
</evidence>
<organism evidence="1">
    <name type="scientific">marine metagenome</name>
    <dbReference type="NCBI Taxonomy" id="408172"/>
    <lineage>
        <taxon>unclassified sequences</taxon>
        <taxon>metagenomes</taxon>
        <taxon>ecological metagenomes</taxon>
    </lineage>
</organism>
<sequence length="40" mass="4332">MSNQLEDLNVLSEETLIYPEELKILAPASDASLATVAEGR</sequence>
<dbReference type="AlphaFoldDB" id="A0A382I2N1"/>
<name>A0A382I2N1_9ZZZZ</name>